<evidence type="ECO:0000256" key="1">
    <source>
        <dbReference type="ARBA" id="ARBA00022801"/>
    </source>
</evidence>
<feature type="compositionally biased region" description="Basic and acidic residues" evidence="2">
    <location>
        <begin position="19"/>
        <end position="30"/>
    </location>
</feature>
<dbReference type="RefSeq" id="WP_231819167.1">
    <property type="nucleotide sequence ID" value="NZ_CP082781.1"/>
</dbReference>
<dbReference type="InterPro" id="IPR013094">
    <property type="entry name" value="AB_hydrolase_3"/>
</dbReference>
<dbReference type="GO" id="GO:0016787">
    <property type="term" value="F:hydrolase activity"/>
    <property type="evidence" value="ECO:0007669"/>
    <property type="project" value="UniProtKB-KW"/>
</dbReference>
<dbReference type="Gene3D" id="3.40.50.1820">
    <property type="entry name" value="alpha/beta hydrolase"/>
    <property type="match status" value="1"/>
</dbReference>
<accession>A0ABY3RQM3</accession>
<dbReference type="Proteomes" id="UP001199642">
    <property type="component" value="Chromosome"/>
</dbReference>
<dbReference type="Pfam" id="PF07859">
    <property type="entry name" value="Abhydrolase_3"/>
    <property type="match status" value="1"/>
</dbReference>
<organism evidence="4 5">
    <name type="scientific">Microbacterium resistens</name>
    <dbReference type="NCBI Taxonomy" id="156977"/>
    <lineage>
        <taxon>Bacteria</taxon>
        <taxon>Bacillati</taxon>
        <taxon>Actinomycetota</taxon>
        <taxon>Actinomycetes</taxon>
        <taxon>Micrococcales</taxon>
        <taxon>Microbacteriaceae</taxon>
        <taxon>Microbacterium</taxon>
    </lineage>
</organism>
<keyword evidence="5" id="KW-1185">Reference proteome</keyword>
<dbReference type="InterPro" id="IPR029058">
    <property type="entry name" value="AB_hydrolase_fold"/>
</dbReference>
<feature type="region of interest" description="Disordered" evidence="2">
    <location>
        <begin position="19"/>
        <end position="38"/>
    </location>
</feature>
<dbReference type="PANTHER" id="PTHR48081">
    <property type="entry name" value="AB HYDROLASE SUPERFAMILY PROTEIN C4A8.06C"/>
    <property type="match status" value="1"/>
</dbReference>
<dbReference type="EMBL" id="CP082781">
    <property type="protein sequence ID" value="UGS25253.1"/>
    <property type="molecule type" value="Genomic_DNA"/>
</dbReference>
<sequence length="347" mass="37374">MRTARPVVDPFVTAVERRLAPLRRPEPKDPARRRRQAAAEDIAASRELGIAPIPAYTEEHTLPVAGHPDVRVRVYWPSPERAEAVTGRGTGLPILVYCYGGGFTIAGIDWVGWDAGFRRRAREAGIIIVAVDYAHAPETRFPAQPEQCWTALEWAHAQASDLGGDPARIAIGGASSGGNLAAAVTLMNRDRANRPIRLQLLEAPALDLTMGHADIRGLDAKVPGIIVRKVGARLVRQYLGRSRNAPLDPYASPLRAASHAGLPPAVIYTSELDPLRGDGEAYARALTAAGVPATAVRYIGQTHTSGGLLRHVPAADHLHRDIITTLRTLHDDPVAYPDPRTGAGRSR</sequence>
<dbReference type="SUPFAM" id="SSF53474">
    <property type="entry name" value="alpha/beta-Hydrolases"/>
    <property type="match status" value="1"/>
</dbReference>
<gene>
    <name evidence="4" type="ORF">K8F61_11180</name>
</gene>
<feature type="domain" description="Alpha/beta hydrolase fold-3" evidence="3">
    <location>
        <begin position="95"/>
        <end position="303"/>
    </location>
</feature>
<name>A0ABY3RQM3_9MICO</name>
<dbReference type="InterPro" id="IPR050300">
    <property type="entry name" value="GDXG_lipolytic_enzyme"/>
</dbReference>
<evidence type="ECO:0000313" key="4">
    <source>
        <dbReference type="EMBL" id="UGS25253.1"/>
    </source>
</evidence>
<evidence type="ECO:0000256" key="2">
    <source>
        <dbReference type="SAM" id="MobiDB-lite"/>
    </source>
</evidence>
<evidence type="ECO:0000313" key="5">
    <source>
        <dbReference type="Proteomes" id="UP001199642"/>
    </source>
</evidence>
<reference evidence="4 5" key="1">
    <citation type="submission" date="2023-01" db="EMBL/GenBank/DDBJ databases">
        <title>Characterization of estradiol degrading bacteria Microbacterium sp. MZT7 and reveal degrading genes through genome analysis.</title>
        <authorList>
            <person name="Hao P."/>
            <person name="Gao Y."/>
        </authorList>
    </citation>
    <scope>NUCLEOTIDE SEQUENCE [LARGE SCALE GENOMIC DNA]</scope>
    <source>
        <strain evidence="4 5">MZT7</strain>
    </source>
</reference>
<keyword evidence="1 4" id="KW-0378">Hydrolase</keyword>
<evidence type="ECO:0000259" key="3">
    <source>
        <dbReference type="Pfam" id="PF07859"/>
    </source>
</evidence>
<dbReference type="PANTHER" id="PTHR48081:SF8">
    <property type="entry name" value="ALPHA_BETA HYDROLASE FOLD-3 DOMAIN-CONTAINING PROTEIN-RELATED"/>
    <property type="match status" value="1"/>
</dbReference>
<protein>
    <submittedName>
        <fullName evidence="4">Alpha/beta hydrolase</fullName>
    </submittedName>
</protein>
<proteinExistence type="predicted"/>